<dbReference type="GO" id="GO:0005762">
    <property type="term" value="C:mitochondrial large ribosomal subunit"/>
    <property type="evidence" value="ECO:0007669"/>
    <property type="project" value="EnsemblFungi"/>
</dbReference>
<dbReference type="InterPro" id="IPR012677">
    <property type="entry name" value="Nucleotide-bd_a/b_plait_sf"/>
</dbReference>
<accession>A0A1D8NI67</accession>
<dbReference type="Pfam" id="PF00276">
    <property type="entry name" value="Ribosomal_L23"/>
    <property type="match status" value="1"/>
</dbReference>
<dbReference type="RefSeq" id="XP_503859.1">
    <property type="nucleotide sequence ID" value="XM_503859.1"/>
</dbReference>
<evidence type="ECO:0000313" key="7">
    <source>
        <dbReference type="Proteomes" id="UP000182444"/>
    </source>
</evidence>
<evidence type="ECO:0000313" key="8">
    <source>
        <dbReference type="Proteomes" id="UP000256601"/>
    </source>
</evidence>
<dbReference type="EMBL" id="CP017557">
    <property type="protein sequence ID" value="AOW05321.1"/>
    <property type="molecule type" value="Genomic_DNA"/>
</dbReference>
<reference evidence="6 8" key="2">
    <citation type="submission" date="2018-07" db="EMBL/GenBank/DDBJ databases">
        <title>Draft Genome Assemblies for Five Robust Yarrowia lipolytica Strains Exhibiting High Lipid Production and Pentose Sugar Utilization and Sugar Alcohol Secretion from Undetoxified Lignocellulosic Biomass Hydrolysates.</title>
        <authorList>
            <consortium name="DOE Joint Genome Institute"/>
            <person name="Walker C."/>
            <person name="Ryu S."/>
            <person name="Na H."/>
            <person name="Zane M."/>
            <person name="LaButti K."/>
            <person name="Lipzen A."/>
            <person name="Haridas S."/>
            <person name="Barry K."/>
            <person name="Grigoriev I.V."/>
            <person name="Quarterman J."/>
            <person name="Slininger P."/>
            <person name="Dien B."/>
            <person name="Trinh C.T."/>
        </authorList>
    </citation>
    <scope>NUCLEOTIDE SEQUENCE [LARGE SCALE GENOMIC DNA]</scope>
    <source>
        <strain evidence="6 8">YB392</strain>
    </source>
</reference>
<evidence type="ECO:0000256" key="1">
    <source>
        <dbReference type="ARBA" id="ARBA00006700"/>
    </source>
</evidence>
<gene>
    <name evidence="6" type="ORF">B0I71DRAFT_129080</name>
    <name evidence="5" type="ORF">YALI1_E15274g</name>
</gene>
<dbReference type="FunFam" id="3.30.70.330:FF:000614">
    <property type="entry name" value="Mrp20p"/>
    <property type="match status" value="1"/>
</dbReference>
<evidence type="ECO:0000256" key="4">
    <source>
        <dbReference type="ARBA" id="ARBA00039977"/>
    </source>
</evidence>
<organism evidence="5 7">
    <name type="scientific">Yarrowia lipolytica</name>
    <name type="common">Candida lipolytica</name>
    <dbReference type="NCBI Taxonomy" id="4952"/>
    <lineage>
        <taxon>Eukaryota</taxon>
        <taxon>Fungi</taxon>
        <taxon>Dikarya</taxon>
        <taxon>Ascomycota</taxon>
        <taxon>Saccharomycotina</taxon>
        <taxon>Dipodascomycetes</taxon>
        <taxon>Dipodascales</taxon>
        <taxon>Dipodascales incertae sedis</taxon>
        <taxon>Yarrowia</taxon>
    </lineage>
</organism>
<dbReference type="Proteomes" id="UP000182444">
    <property type="component" value="Chromosome 1E"/>
</dbReference>
<comment type="similarity">
    <text evidence="1">Belongs to the universal ribosomal protein uL23 family.</text>
</comment>
<dbReference type="Gene3D" id="3.30.70.330">
    <property type="match status" value="1"/>
</dbReference>
<dbReference type="EMBL" id="KZ858962">
    <property type="protein sequence ID" value="RDW27486.1"/>
    <property type="molecule type" value="Genomic_DNA"/>
</dbReference>
<dbReference type="VEuPathDB" id="FungiDB:YALI1_E15274g"/>
<dbReference type="AlphaFoldDB" id="A0A1D8NI67"/>
<dbReference type="InterPro" id="IPR012678">
    <property type="entry name" value="Ribosomal_uL23/eL15/eS24_sf"/>
</dbReference>
<evidence type="ECO:0000313" key="6">
    <source>
        <dbReference type="EMBL" id="RDW27486.1"/>
    </source>
</evidence>
<proteinExistence type="inferred from homology"/>
<reference evidence="5 7" key="1">
    <citation type="journal article" date="2016" name="PLoS ONE">
        <title>Sequence Assembly of Yarrowia lipolytica Strain W29/CLIB89 Shows Transposable Element Diversity.</title>
        <authorList>
            <person name="Magnan C."/>
            <person name="Yu J."/>
            <person name="Chang I."/>
            <person name="Jahn E."/>
            <person name="Kanomata Y."/>
            <person name="Wu J."/>
            <person name="Zeller M."/>
            <person name="Oakes M."/>
            <person name="Baldi P."/>
            <person name="Sandmeyer S."/>
        </authorList>
    </citation>
    <scope>NUCLEOTIDE SEQUENCE [LARGE SCALE GENOMIC DNA]</scope>
    <source>
        <strain evidence="5">CLIB89</strain>
        <strain evidence="7">CLIB89(W29)</strain>
    </source>
</reference>
<evidence type="ECO:0000256" key="3">
    <source>
        <dbReference type="ARBA" id="ARBA00023274"/>
    </source>
</evidence>
<evidence type="ECO:0000313" key="5">
    <source>
        <dbReference type="EMBL" id="AOW05321.1"/>
    </source>
</evidence>
<dbReference type="InterPro" id="IPR013025">
    <property type="entry name" value="Ribosomal_uL23-like"/>
</dbReference>
<sequence length="262" mass="29544">MRLSGVSRFGATVAKLQRPTITLPTKQASGIDANKYKGGLPLHRPLNQEERVAKLEQGIESGDAHFALGKREVWFPKEQVILVRPNAKLTPYQASFLTPLHMNKMELRDYLYNVYGLRALNVRSVVFPAAFERENPTRPRYRKRMIKKMTIEMEEPFVWPEDTDGFLAKMEESARETKKLMDEVTGLDSLGSSRDRPSTAFGGIMGPYKKAGSPFVAQKVASKLGGSKRREAEAEAQQEKMRNIAFYLAKNKQAGIPQPKTN</sequence>
<evidence type="ECO:0000256" key="2">
    <source>
        <dbReference type="ARBA" id="ARBA00022980"/>
    </source>
</evidence>
<keyword evidence="3" id="KW-0687">Ribonucleoprotein</keyword>
<dbReference type="OrthoDB" id="275582at2759"/>
<dbReference type="GeneID" id="2912824"/>
<dbReference type="SUPFAM" id="SSF54189">
    <property type="entry name" value="Ribosomal proteins S24e, L23 and L15e"/>
    <property type="match status" value="1"/>
</dbReference>
<protein>
    <recommendedName>
        <fullName evidence="4">Large ribosomal subunit protein uL23m</fullName>
    </recommendedName>
</protein>
<dbReference type="Proteomes" id="UP000256601">
    <property type="component" value="Unassembled WGS sequence"/>
</dbReference>
<dbReference type="GO" id="GO:0003735">
    <property type="term" value="F:structural constituent of ribosome"/>
    <property type="evidence" value="ECO:0007669"/>
    <property type="project" value="EnsemblFungi"/>
</dbReference>
<dbReference type="VEuPathDB" id="FungiDB:YALI0_E12353g"/>
<dbReference type="KEGG" id="yli:2912824"/>
<dbReference type="GO" id="GO:0032543">
    <property type="term" value="P:mitochondrial translation"/>
    <property type="evidence" value="ECO:0007669"/>
    <property type="project" value="EnsemblFungi"/>
</dbReference>
<keyword evidence="2 6" id="KW-0689">Ribosomal protein</keyword>
<dbReference type="PANTHER" id="PTHR12059:SF5">
    <property type="entry name" value="LARGE RIBOSOMAL SUBUNIT PROTEIN UL23M"/>
    <property type="match status" value="1"/>
</dbReference>
<dbReference type="eggNOG" id="KOG4089">
    <property type="taxonomic scope" value="Eukaryota"/>
</dbReference>
<dbReference type="PANTHER" id="PTHR12059">
    <property type="entry name" value="RIBOSOMAL PROTEIN L23-RELATED"/>
    <property type="match status" value="1"/>
</dbReference>
<name>A0A1D8NI67_YARLL</name>